<protein>
    <submittedName>
        <fullName evidence="8">Uncharacterized protein</fullName>
    </submittedName>
</protein>
<evidence type="ECO:0000256" key="5">
    <source>
        <dbReference type="ARBA" id="ARBA00023136"/>
    </source>
</evidence>
<comment type="subcellular location">
    <subcellularLocation>
        <location evidence="1">Membrane</location>
        <topology evidence="1">Multi-pass membrane protein</topology>
    </subcellularLocation>
</comment>
<feature type="transmembrane region" description="Helical" evidence="7">
    <location>
        <begin position="145"/>
        <end position="169"/>
    </location>
</feature>
<feature type="transmembrane region" description="Helical" evidence="7">
    <location>
        <begin position="245"/>
        <end position="267"/>
    </location>
</feature>
<feature type="compositionally biased region" description="Pro residues" evidence="6">
    <location>
        <begin position="49"/>
        <end position="58"/>
    </location>
</feature>
<reference evidence="8 9" key="1">
    <citation type="submission" date="2022-07" db="EMBL/GenBank/DDBJ databases">
        <title>Genome-wide signatures of adaptation to extreme environments.</title>
        <authorList>
            <person name="Cho C.H."/>
            <person name="Yoon H.S."/>
        </authorList>
    </citation>
    <scope>NUCLEOTIDE SEQUENCE [LARGE SCALE GENOMIC DNA]</scope>
    <source>
        <strain evidence="8 9">DBV 063 E5</strain>
    </source>
</reference>
<evidence type="ECO:0000256" key="2">
    <source>
        <dbReference type="ARBA" id="ARBA00006528"/>
    </source>
</evidence>
<feature type="transmembrane region" description="Helical" evidence="7">
    <location>
        <begin position="210"/>
        <end position="233"/>
    </location>
</feature>
<sequence>MGGRMHRESRNPRVGYALSLGAVRSSFGGVARFRHGQHGAGAQRAHPASPSPPPPPPDARCARRRPSTRVHAPLHCVDRLRHEASSPERPSPIPEEEANPIPMPMRPGSVWRDRFVRYSTLATNLFPVWTLLCAGAAMWRPSVFLWLPTSCFTLGLAVLMLSMGITLSLRDFQRVLERPGAVAIGFIGCYALMPALALALSRLLALPKALAAGMVLVGSINGGQASNLCTYIANGNVALSVMMTTSTTIGAIVMTPFLCKVLLGAVVPVDAVGIAWSTVQVVLLPIALGMLLNQYANRLVQRVLPFSPLVGVISTCLLVGSAVAQVADAILSAGLALQVPVFLLHLLGGVCGYLMPRLAGYNEVVCRTTAIETAMKSSAFGFLLAKLHFAGFAVRVPSAVSVVWMSLMGSTMAVIWRYMPVRHPISVGERSVEGRDTVTTGAPQQGESGQSA</sequence>
<feature type="region of interest" description="Disordered" evidence="6">
    <location>
        <begin position="31"/>
        <end position="101"/>
    </location>
</feature>
<organism evidence="8 9">
    <name type="scientific">Cyanidium caldarium</name>
    <name type="common">Red alga</name>
    <dbReference type="NCBI Taxonomy" id="2771"/>
    <lineage>
        <taxon>Eukaryota</taxon>
        <taxon>Rhodophyta</taxon>
        <taxon>Bangiophyceae</taxon>
        <taxon>Cyanidiales</taxon>
        <taxon>Cyanidiaceae</taxon>
        <taxon>Cyanidium</taxon>
    </lineage>
</organism>
<feature type="transmembrane region" description="Helical" evidence="7">
    <location>
        <begin position="115"/>
        <end position="139"/>
    </location>
</feature>
<evidence type="ECO:0000256" key="3">
    <source>
        <dbReference type="ARBA" id="ARBA00022692"/>
    </source>
</evidence>
<feature type="region of interest" description="Disordered" evidence="6">
    <location>
        <begin position="430"/>
        <end position="452"/>
    </location>
</feature>
<feature type="transmembrane region" description="Helical" evidence="7">
    <location>
        <begin position="304"/>
        <end position="324"/>
    </location>
</feature>
<dbReference type="InterPro" id="IPR038770">
    <property type="entry name" value="Na+/solute_symporter_sf"/>
</dbReference>
<comment type="similarity">
    <text evidence="2">Belongs to the bile acid:sodium symporter (BASS) (TC 2.A.28) family.</text>
</comment>
<evidence type="ECO:0000256" key="6">
    <source>
        <dbReference type="SAM" id="MobiDB-lite"/>
    </source>
</evidence>
<dbReference type="InterPro" id="IPR002657">
    <property type="entry name" value="BilAc:Na_symport/Acr3"/>
</dbReference>
<dbReference type="EMBL" id="JANCYW010000003">
    <property type="protein sequence ID" value="KAK4534850.1"/>
    <property type="molecule type" value="Genomic_DNA"/>
</dbReference>
<evidence type="ECO:0000256" key="7">
    <source>
        <dbReference type="SAM" id="Phobius"/>
    </source>
</evidence>
<evidence type="ECO:0000313" key="8">
    <source>
        <dbReference type="EMBL" id="KAK4534850.1"/>
    </source>
</evidence>
<keyword evidence="3 7" id="KW-0812">Transmembrane</keyword>
<feature type="transmembrane region" description="Helical" evidence="7">
    <location>
        <begin position="330"/>
        <end position="356"/>
    </location>
</feature>
<dbReference type="PANTHER" id="PTHR10361">
    <property type="entry name" value="SODIUM-BILE ACID COTRANSPORTER"/>
    <property type="match status" value="1"/>
</dbReference>
<feature type="transmembrane region" description="Helical" evidence="7">
    <location>
        <begin position="377"/>
        <end position="396"/>
    </location>
</feature>
<proteinExistence type="inferred from homology"/>
<dbReference type="Gene3D" id="1.20.1530.20">
    <property type="match status" value="1"/>
</dbReference>
<comment type="caution">
    <text evidence="8">The sequence shown here is derived from an EMBL/GenBank/DDBJ whole genome shotgun (WGS) entry which is preliminary data.</text>
</comment>
<gene>
    <name evidence="8" type="ORF">CDCA_CDCA03G0875</name>
</gene>
<feature type="compositionally biased region" description="Basic and acidic residues" evidence="6">
    <location>
        <begin position="76"/>
        <end position="86"/>
    </location>
</feature>
<dbReference type="Pfam" id="PF01758">
    <property type="entry name" value="SBF"/>
    <property type="match status" value="1"/>
</dbReference>
<accession>A0AAV9IRY5</accession>
<feature type="transmembrane region" description="Helical" evidence="7">
    <location>
        <begin position="181"/>
        <end position="204"/>
    </location>
</feature>
<keyword evidence="5 7" id="KW-0472">Membrane</keyword>
<dbReference type="InterPro" id="IPR004710">
    <property type="entry name" value="Bilac:Na_transpt"/>
</dbReference>
<feature type="compositionally biased region" description="Polar residues" evidence="6">
    <location>
        <begin position="437"/>
        <end position="452"/>
    </location>
</feature>
<keyword evidence="4 7" id="KW-1133">Transmembrane helix</keyword>
<keyword evidence="9" id="KW-1185">Reference proteome</keyword>
<name>A0AAV9IRY5_CYACA</name>
<dbReference type="PANTHER" id="PTHR10361:SF30">
    <property type="entry name" value="SODIUM_METABOLITE COTRANSPORTER BASS6, CHLOROPLASTIC-RELATED"/>
    <property type="match status" value="1"/>
</dbReference>
<dbReference type="AlphaFoldDB" id="A0AAV9IRY5"/>
<feature type="transmembrane region" description="Helical" evidence="7">
    <location>
        <begin position="273"/>
        <end position="292"/>
    </location>
</feature>
<evidence type="ECO:0000313" key="9">
    <source>
        <dbReference type="Proteomes" id="UP001301350"/>
    </source>
</evidence>
<evidence type="ECO:0000256" key="4">
    <source>
        <dbReference type="ARBA" id="ARBA00022989"/>
    </source>
</evidence>
<dbReference type="Proteomes" id="UP001301350">
    <property type="component" value="Unassembled WGS sequence"/>
</dbReference>
<dbReference type="GO" id="GO:0016020">
    <property type="term" value="C:membrane"/>
    <property type="evidence" value="ECO:0007669"/>
    <property type="project" value="UniProtKB-SubCell"/>
</dbReference>
<evidence type="ECO:0000256" key="1">
    <source>
        <dbReference type="ARBA" id="ARBA00004141"/>
    </source>
</evidence>